<dbReference type="Pfam" id="PF07593">
    <property type="entry name" value="UnbV_ASPIC"/>
    <property type="match status" value="1"/>
</dbReference>
<dbReference type="AlphaFoldDB" id="A0A7W9HKD9"/>
<feature type="domain" description="ASPIC/UnbV" evidence="1">
    <location>
        <begin position="554"/>
        <end position="609"/>
    </location>
</feature>
<accession>A0A7W9HKD9</accession>
<evidence type="ECO:0000313" key="3">
    <source>
        <dbReference type="Proteomes" id="UP000552097"/>
    </source>
</evidence>
<protein>
    <recommendedName>
        <fullName evidence="1">ASPIC/UnbV domain-containing protein</fullName>
    </recommendedName>
</protein>
<dbReference type="RefSeq" id="WP_184921498.1">
    <property type="nucleotide sequence ID" value="NZ_JACHMO010000001.1"/>
</dbReference>
<dbReference type="PANTHER" id="PTHR16026:SF0">
    <property type="entry name" value="CARTILAGE ACIDIC PROTEIN 1"/>
    <property type="match status" value="1"/>
</dbReference>
<dbReference type="Proteomes" id="UP000552097">
    <property type="component" value="Unassembled WGS sequence"/>
</dbReference>
<dbReference type="InterPro" id="IPR011519">
    <property type="entry name" value="UnbV_ASPIC"/>
</dbReference>
<comment type="caution">
    <text evidence="2">The sequence shown here is derived from an EMBL/GenBank/DDBJ whole genome shotgun (WGS) entry which is preliminary data.</text>
</comment>
<dbReference type="InterPro" id="IPR027039">
    <property type="entry name" value="Crtac1"/>
</dbReference>
<dbReference type="SUPFAM" id="SSF69318">
    <property type="entry name" value="Integrin alpha N-terminal domain"/>
    <property type="match status" value="1"/>
</dbReference>
<gene>
    <name evidence="2" type="ORF">F4560_003685</name>
</gene>
<name>A0A7W9HKD9_9PSEU</name>
<reference evidence="2 3" key="1">
    <citation type="submission" date="2020-08" db="EMBL/GenBank/DDBJ databases">
        <title>Sequencing the genomes of 1000 actinobacteria strains.</title>
        <authorList>
            <person name="Klenk H.-P."/>
        </authorList>
    </citation>
    <scope>NUCLEOTIDE SEQUENCE [LARGE SCALE GENOMIC DNA]</scope>
    <source>
        <strain evidence="2 3">DSM 45486</strain>
    </source>
</reference>
<dbReference type="EMBL" id="JACHMO010000001">
    <property type="protein sequence ID" value="MBB5803917.1"/>
    <property type="molecule type" value="Genomic_DNA"/>
</dbReference>
<sequence>MQTSARKFLVTGVILALCAASGLMVVRPALSEQEAGELAARYRFAAEPVNSAPADGRTERAVAPGLRDIRAWISAVGAAAGLSDVRGLGRPADLCLVDPRDDSVTLRPARPSEKDGYAPVRLVPAGLPYDATMAPMGCVPVDIDDDGDTDHVVHYWGRSPVVFLNTAGPGVPTAAGHRAVELVTPMELWNSETLNVGDVDGDGNLDLLVGNYFPDGARVLDPTAHDETRMEMQHSMSFARNGGANRLLLTTPTGRPDELPRITDASTALSREAAGSWTLATGLQDLTGDGRPEVYQANDFGPDQLMLNESTPGRVKLTEIRGDRDMITPKSMALGYDSFKGMGVTFTYDGDAPLPTIVVSNITSPYALHESNFAFTPTGSPADLAARELPYRDRSEQLGLARSGWCWDVRAGDFDNDGTDELMQANGFLKGDVNRWPLLQELAMANDDVLHNPAFWPNFGPGDDLSGHEPNRFYARGADGRYTDVAGGSGVAADDNTRALAFGDVDGDGKLDAVVANQWQDSVLLHNTSDAGPSAGLRLVRSARAGAEGATTPAIGAQVRLHHPDRPQRAQLFPANGHTGVSAPELYFALPGGDPVRATVTWHDAAGSHEADVEVRPGRSTILLDTDGTAVVR</sequence>
<organism evidence="2 3">
    <name type="scientific">Saccharothrix ecbatanensis</name>
    <dbReference type="NCBI Taxonomy" id="1105145"/>
    <lineage>
        <taxon>Bacteria</taxon>
        <taxon>Bacillati</taxon>
        <taxon>Actinomycetota</taxon>
        <taxon>Actinomycetes</taxon>
        <taxon>Pseudonocardiales</taxon>
        <taxon>Pseudonocardiaceae</taxon>
        <taxon>Saccharothrix</taxon>
    </lineage>
</organism>
<dbReference type="PANTHER" id="PTHR16026">
    <property type="entry name" value="CARTILAGE ACIDIC PROTEIN 1"/>
    <property type="match status" value="1"/>
</dbReference>
<proteinExistence type="predicted"/>
<evidence type="ECO:0000259" key="1">
    <source>
        <dbReference type="Pfam" id="PF07593"/>
    </source>
</evidence>
<dbReference type="Gene3D" id="2.130.10.130">
    <property type="entry name" value="Integrin alpha, N-terminal"/>
    <property type="match status" value="1"/>
</dbReference>
<dbReference type="InterPro" id="IPR028994">
    <property type="entry name" value="Integrin_alpha_N"/>
</dbReference>
<keyword evidence="3" id="KW-1185">Reference proteome</keyword>
<evidence type="ECO:0000313" key="2">
    <source>
        <dbReference type="EMBL" id="MBB5803917.1"/>
    </source>
</evidence>